<dbReference type="OrthoDB" id="1488345at2"/>
<evidence type="ECO:0000313" key="3">
    <source>
        <dbReference type="EMBL" id="SHH76749.1"/>
    </source>
</evidence>
<dbReference type="InterPro" id="IPR028994">
    <property type="entry name" value="Integrin_alpha_N"/>
</dbReference>
<dbReference type="InterPro" id="IPR013517">
    <property type="entry name" value="FG-GAP"/>
</dbReference>
<dbReference type="PROSITE" id="PS51257">
    <property type="entry name" value="PROKAR_LIPOPROTEIN"/>
    <property type="match status" value="1"/>
</dbReference>
<feature type="domain" description="ASPIC/UnbV" evidence="2">
    <location>
        <begin position="528"/>
        <end position="595"/>
    </location>
</feature>
<reference evidence="3 4" key="1">
    <citation type="submission" date="2016-11" db="EMBL/GenBank/DDBJ databases">
        <authorList>
            <person name="Jaros S."/>
            <person name="Januszkiewicz K."/>
            <person name="Wedrychowicz H."/>
        </authorList>
    </citation>
    <scope>NUCLEOTIDE SEQUENCE [LARGE SCALE GENOMIC DNA]</scope>
    <source>
        <strain evidence="3 4">DSM 24574</strain>
    </source>
</reference>
<dbReference type="InterPro" id="IPR027039">
    <property type="entry name" value="Crtac1"/>
</dbReference>
<dbReference type="STRING" id="947013.SAMN04488109_5250"/>
<protein>
    <submittedName>
        <fullName evidence="3">Repeat domain-containing protein</fullName>
    </submittedName>
</protein>
<dbReference type="AlphaFoldDB" id="A0A1M5VNC8"/>
<gene>
    <name evidence="3" type="ORF">SAMN04488109_5250</name>
</gene>
<organism evidence="3 4">
    <name type="scientific">Chryseolinea serpens</name>
    <dbReference type="NCBI Taxonomy" id="947013"/>
    <lineage>
        <taxon>Bacteria</taxon>
        <taxon>Pseudomonadati</taxon>
        <taxon>Bacteroidota</taxon>
        <taxon>Cytophagia</taxon>
        <taxon>Cytophagales</taxon>
        <taxon>Fulvivirgaceae</taxon>
        <taxon>Chryseolinea</taxon>
    </lineage>
</organism>
<accession>A0A1M5VNC8</accession>
<dbReference type="PANTHER" id="PTHR16026:SF0">
    <property type="entry name" value="CARTILAGE ACIDIC PROTEIN 1"/>
    <property type="match status" value="1"/>
</dbReference>
<sequence length="1172" mass="129775">MKLAFLNACAGIVFTFSACVSPQEKPLFVQRSSEETGLTFNNLIVETDSLNVLSFEYIYNGGGVGVGDVNNDGLQDLFFTGNLVSSKLYLNQGNLKFKDVTLPAGLATTAWCTGVAMVDINQDGLLDIYISTTHPKSSQLPPNLLYVNRGIGPEGVPRFEEVAARVGLGDPNYTVQSAFLDYDLDGDLDVYLLTNFVENYNRNTPYGQHHDGRGNSVDKLFRNEGITDGLPVFKEVSREAGILSEGWGLGVLVNDINKDGYPDIYVANDFIANDHLYINNRNGTFTNAIGTYFKHQEHDGMGVDIADINNDGLNDVMVVDMMPEDNLRQKAMFSNIGYDRFNTNLQRGYQTQYVRNVLQLNNGNGTFSDIGYLAGVYATDWSWSSLLADVDNDGYRDLFITNGFRKDITDLDFVTYSKEAKMFGTTEIKLRKTLEAVNALEGVRKPNYLFRNNGNLTFTNLAPVWGMKAPSYSTGAAYADLDNDGDLDLVMNNINDKAFLYENTLETWEKGRHYLRVKLNGNAGNPAGLGAKLSLHASGLSLYAEHEGQRGYQSTVDPVEHFGLGEIQTIEWVKVVWPGGKNEVIRNISADQTITLKEVNAKMPGDQTPEEPKTKTTFTECHAAYNLLFRHEETDFVDYKQGQPLLLHKHSQDGPALAVGDLNGDGLEDVILGGAARQHATIFVQQKKGGFLADSLITKVEEDMGILLVDVDHDHDLDLYCVSGSSEHGLRTKLYQDRLYRNNGKGNFTLDPTALPETTSSGSCVTACDFDKDGDLDLFVGGRIMPTQYPQIPQSYILQNDGKGNFKDVTEQLCLPLQRAGMVTAALWTDYNNDGWIDLALVGEWMPVSFYKNNQGKGFTKIFAAHKGWWNSITGGDVDNDGDTDYVLGNLGRNALFQASDEEPVSLYAKDFDGNGSMDPIVTRYIQGKEYPTHYRESMTEQMVGLRRKLTRYATYGKMTFNDLMSRENLDDAMIFHGTWLASAYLENTGDGTFKIEALPVEAQWSPMLGVALTDVNGDGNLDMLGIGNCYSSETLTGFYDAGIGVCLYGNGAGDFKSSPPQTSGFFVDKDAKALSVLHHGSGKVFWIAANNRDSLRVFEQTPPASTTLLRPEPDDAYAEIIFSNGEKQRHEFYFGDGYLSQSSRSFYLPDKSVEVVMVKVNGSKRRIITQK</sequence>
<proteinExistence type="predicted"/>
<dbReference type="Pfam" id="PF07593">
    <property type="entry name" value="UnbV_ASPIC"/>
    <property type="match status" value="1"/>
</dbReference>
<dbReference type="Gene3D" id="2.130.10.130">
    <property type="entry name" value="Integrin alpha, N-terminal"/>
    <property type="match status" value="3"/>
</dbReference>
<keyword evidence="4" id="KW-1185">Reference proteome</keyword>
<dbReference type="EMBL" id="FQWQ01000004">
    <property type="protein sequence ID" value="SHH76749.1"/>
    <property type="molecule type" value="Genomic_DNA"/>
</dbReference>
<keyword evidence="1" id="KW-0732">Signal</keyword>
<dbReference type="Pfam" id="PF13517">
    <property type="entry name" value="FG-GAP_3"/>
    <property type="match status" value="6"/>
</dbReference>
<dbReference type="RefSeq" id="WP_073140523.1">
    <property type="nucleotide sequence ID" value="NZ_FQWQ01000004.1"/>
</dbReference>
<dbReference type="PANTHER" id="PTHR16026">
    <property type="entry name" value="CARTILAGE ACIDIC PROTEIN 1"/>
    <property type="match status" value="1"/>
</dbReference>
<name>A0A1M5VNC8_9BACT</name>
<evidence type="ECO:0000313" key="4">
    <source>
        <dbReference type="Proteomes" id="UP000184212"/>
    </source>
</evidence>
<evidence type="ECO:0000256" key="1">
    <source>
        <dbReference type="ARBA" id="ARBA00022729"/>
    </source>
</evidence>
<dbReference type="Proteomes" id="UP000184212">
    <property type="component" value="Unassembled WGS sequence"/>
</dbReference>
<dbReference type="SUPFAM" id="SSF69318">
    <property type="entry name" value="Integrin alpha N-terminal domain"/>
    <property type="match status" value="3"/>
</dbReference>
<dbReference type="InterPro" id="IPR011519">
    <property type="entry name" value="UnbV_ASPIC"/>
</dbReference>
<evidence type="ECO:0000259" key="2">
    <source>
        <dbReference type="Pfam" id="PF07593"/>
    </source>
</evidence>